<dbReference type="InterPro" id="IPR022745">
    <property type="entry name" value="eIF4G1_eIF4E-bd"/>
</dbReference>
<dbReference type="InParanoid" id="D8Q9Z1"/>
<feature type="compositionally biased region" description="Low complexity" evidence="1">
    <location>
        <begin position="12"/>
        <end position="26"/>
    </location>
</feature>
<protein>
    <recommendedName>
        <fullName evidence="2">Eukaryotic translation initiation factor 4G1 eIF4E-binding domain-containing protein</fullName>
    </recommendedName>
</protein>
<reference evidence="3 4" key="1">
    <citation type="journal article" date="2010" name="Nat. Biotechnol.">
        <title>Genome sequence of the model mushroom Schizophyllum commune.</title>
        <authorList>
            <person name="Ohm R.A."/>
            <person name="de Jong J.F."/>
            <person name="Lugones L.G."/>
            <person name="Aerts A."/>
            <person name="Kothe E."/>
            <person name="Stajich J.E."/>
            <person name="de Vries R.P."/>
            <person name="Record E."/>
            <person name="Levasseur A."/>
            <person name="Baker S.E."/>
            <person name="Bartholomew K.A."/>
            <person name="Coutinho P.M."/>
            <person name="Erdmann S."/>
            <person name="Fowler T.J."/>
            <person name="Gathman A.C."/>
            <person name="Lombard V."/>
            <person name="Henrissat B."/>
            <person name="Knabe N."/>
            <person name="Kuees U."/>
            <person name="Lilly W.W."/>
            <person name="Lindquist E."/>
            <person name="Lucas S."/>
            <person name="Magnuson J.K."/>
            <person name="Piumi F."/>
            <person name="Raudaskoski M."/>
            <person name="Salamov A."/>
            <person name="Schmutz J."/>
            <person name="Schwarze F.W.M.R."/>
            <person name="vanKuyk P.A."/>
            <person name="Horton J.S."/>
            <person name="Grigoriev I.V."/>
            <person name="Woesten H.A.B."/>
        </authorList>
    </citation>
    <scope>NUCLEOTIDE SEQUENCE [LARGE SCALE GENOMIC DNA]</scope>
    <source>
        <strain evidence="4">H4-8 / FGSC 9210</strain>
    </source>
</reference>
<keyword evidence="4" id="KW-1185">Reference proteome</keyword>
<feature type="compositionally biased region" description="Polar residues" evidence="1">
    <location>
        <begin position="50"/>
        <end position="60"/>
    </location>
</feature>
<dbReference type="OrthoDB" id="514777at2759"/>
<feature type="compositionally biased region" description="Low complexity" evidence="1">
    <location>
        <begin position="247"/>
        <end position="260"/>
    </location>
</feature>
<dbReference type="KEGG" id="scm:SCHCO_02631173"/>
<feature type="region of interest" description="Disordered" evidence="1">
    <location>
        <begin position="1"/>
        <end position="147"/>
    </location>
</feature>
<feature type="domain" description="Eukaryotic translation initiation factor 4G1 eIF4E-binding" evidence="2">
    <location>
        <begin position="143"/>
        <end position="211"/>
    </location>
</feature>
<dbReference type="HOGENOM" id="CLU_1038835_0_0_1"/>
<dbReference type="VEuPathDB" id="FungiDB:SCHCODRAFT_02631173"/>
<accession>D8Q9Z1</accession>
<gene>
    <name evidence="3" type="ORF">SCHCODRAFT_110747</name>
</gene>
<dbReference type="STRING" id="578458.D8Q9Z1"/>
<feature type="compositionally biased region" description="Basic residues" evidence="1">
    <location>
        <begin position="66"/>
        <end position="79"/>
    </location>
</feature>
<dbReference type="InterPro" id="IPR036211">
    <property type="entry name" value="eIF4G_eIF4E-bd_sf"/>
</dbReference>
<feature type="compositionally biased region" description="Basic and acidic residues" evidence="1">
    <location>
        <begin position="80"/>
        <end position="125"/>
    </location>
</feature>
<feature type="region of interest" description="Disordered" evidence="1">
    <location>
        <begin position="228"/>
        <end position="268"/>
    </location>
</feature>
<name>D8Q9Z1_SCHCM</name>
<organism evidence="4">
    <name type="scientific">Schizophyllum commune (strain H4-8 / FGSC 9210)</name>
    <name type="common">Split gill fungus</name>
    <dbReference type="NCBI Taxonomy" id="578458"/>
    <lineage>
        <taxon>Eukaryota</taxon>
        <taxon>Fungi</taxon>
        <taxon>Dikarya</taxon>
        <taxon>Basidiomycota</taxon>
        <taxon>Agaricomycotina</taxon>
        <taxon>Agaricomycetes</taxon>
        <taxon>Agaricomycetidae</taxon>
        <taxon>Agaricales</taxon>
        <taxon>Schizophyllaceae</taxon>
        <taxon>Schizophyllum</taxon>
    </lineage>
</organism>
<dbReference type="GeneID" id="9588499"/>
<dbReference type="Gene3D" id="1.20.970.30">
    <property type="entry name" value="eIF4G, eIF4E-binding domain"/>
    <property type="match status" value="1"/>
</dbReference>
<evidence type="ECO:0000313" key="4">
    <source>
        <dbReference type="Proteomes" id="UP000007431"/>
    </source>
</evidence>
<dbReference type="Proteomes" id="UP000007431">
    <property type="component" value="Unassembled WGS sequence"/>
</dbReference>
<dbReference type="RefSeq" id="XP_003030647.1">
    <property type="nucleotide sequence ID" value="XM_003030601.1"/>
</dbReference>
<dbReference type="Pfam" id="PF12152">
    <property type="entry name" value="eIF_4G1"/>
    <property type="match status" value="1"/>
</dbReference>
<dbReference type="SUPFAM" id="SSF101489">
    <property type="entry name" value="Eukaryotic initiation factor 4f subunit eIF4g, eIF4e-binding domain"/>
    <property type="match status" value="1"/>
</dbReference>
<feature type="non-terminal residue" evidence="3">
    <location>
        <position position="268"/>
    </location>
</feature>
<dbReference type="EMBL" id="GL377308">
    <property type="protein sequence ID" value="EFI95744.1"/>
    <property type="molecule type" value="Genomic_DNA"/>
</dbReference>
<evidence type="ECO:0000259" key="2">
    <source>
        <dbReference type="Pfam" id="PF12152"/>
    </source>
</evidence>
<evidence type="ECO:0000313" key="3">
    <source>
        <dbReference type="EMBL" id="EFI95744.1"/>
    </source>
</evidence>
<evidence type="ECO:0000256" key="1">
    <source>
        <dbReference type="SAM" id="MobiDB-lite"/>
    </source>
</evidence>
<sequence length="268" mass="29226">MPSDSETPAHPQSALASLQNASSSAQGNPNVVHASPAPRPLPSHPPSTSVNMTSAPSDTNLEWHKAKNSKVKKGRKKGRGRDSNVQEEAKRKQAEEEKAREEAKKSRRGKREETVRVSEAIHRKEDEEEQKVVLEQPAEAANATSPKEEVEFAPFNAALANARAIGDITSVQYPEGIICPAAEMNIHTKNGRFIYDRGFLLQFSDVCKERPGPGRTISSEVLDYLDKRPEGAERRRATRKKALQMRSSAAAVSTSTAAHAGFKSSPAP</sequence>
<dbReference type="AlphaFoldDB" id="D8Q9Z1"/>
<proteinExistence type="predicted"/>